<dbReference type="PANTHER" id="PTHR13375:SF3">
    <property type="entry name" value="THO COMPLEX SUBUNIT 5 HOMOLOG"/>
    <property type="match status" value="1"/>
</dbReference>
<evidence type="ECO:0000256" key="1">
    <source>
        <dbReference type="ARBA" id="ARBA00004123"/>
    </source>
</evidence>
<gene>
    <name evidence="5" type="ORF">RND71_043506</name>
</gene>
<organism evidence="5 6">
    <name type="scientific">Anisodus tanguticus</name>
    <dbReference type="NCBI Taxonomy" id="243964"/>
    <lineage>
        <taxon>Eukaryota</taxon>
        <taxon>Viridiplantae</taxon>
        <taxon>Streptophyta</taxon>
        <taxon>Embryophyta</taxon>
        <taxon>Tracheophyta</taxon>
        <taxon>Spermatophyta</taxon>
        <taxon>Magnoliopsida</taxon>
        <taxon>eudicotyledons</taxon>
        <taxon>Gunneridae</taxon>
        <taxon>Pentapetalae</taxon>
        <taxon>asterids</taxon>
        <taxon>lamiids</taxon>
        <taxon>Solanales</taxon>
        <taxon>Solanaceae</taxon>
        <taxon>Solanoideae</taxon>
        <taxon>Hyoscyameae</taxon>
        <taxon>Anisodus</taxon>
    </lineage>
</organism>
<evidence type="ECO:0000313" key="6">
    <source>
        <dbReference type="Proteomes" id="UP001291623"/>
    </source>
</evidence>
<dbReference type="AlphaFoldDB" id="A0AAE1QPR7"/>
<dbReference type="Pfam" id="PF09766">
    <property type="entry name" value="FmiP_Thoc5"/>
    <property type="match status" value="1"/>
</dbReference>
<comment type="caution">
    <text evidence="5">The sequence shown here is derived from an EMBL/GenBank/DDBJ whole genome shotgun (WGS) entry which is preliminary data.</text>
</comment>
<keyword evidence="3" id="KW-0539">Nucleus</keyword>
<accession>A0AAE1QPR7</accession>
<reference evidence="5" key="1">
    <citation type="submission" date="2023-12" db="EMBL/GenBank/DDBJ databases">
        <title>Genome assembly of Anisodus tanguticus.</title>
        <authorList>
            <person name="Wang Y.-J."/>
        </authorList>
    </citation>
    <scope>NUCLEOTIDE SEQUENCE</scope>
    <source>
        <strain evidence="5">KB-2021</strain>
        <tissue evidence="5">Leaf</tissue>
    </source>
</reference>
<name>A0AAE1QPR7_9SOLA</name>
<feature type="region of interest" description="Disordered" evidence="4">
    <location>
        <begin position="43"/>
        <end position="62"/>
    </location>
</feature>
<comment type="subcellular location">
    <subcellularLocation>
        <location evidence="1">Nucleus</location>
    </subcellularLocation>
</comment>
<dbReference type="InterPro" id="IPR019163">
    <property type="entry name" value="THO_Thoc5"/>
</dbReference>
<evidence type="ECO:0000256" key="3">
    <source>
        <dbReference type="ARBA" id="ARBA00023242"/>
    </source>
</evidence>
<keyword evidence="6" id="KW-1185">Reference proteome</keyword>
<dbReference type="GO" id="GO:0000445">
    <property type="term" value="C:THO complex part of transcription export complex"/>
    <property type="evidence" value="ECO:0007669"/>
    <property type="project" value="TreeGrafter"/>
</dbReference>
<dbReference type="GO" id="GO:0003729">
    <property type="term" value="F:mRNA binding"/>
    <property type="evidence" value="ECO:0007669"/>
    <property type="project" value="TreeGrafter"/>
</dbReference>
<dbReference type="Proteomes" id="UP001291623">
    <property type="component" value="Unassembled WGS sequence"/>
</dbReference>
<dbReference type="PANTHER" id="PTHR13375">
    <property type="entry name" value="FMS INTERACTING PROTEIN"/>
    <property type="match status" value="1"/>
</dbReference>
<evidence type="ECO:0000256" key="4">
    <source>
        <dbReference type="SAM" id="MobiDB-lite"/>
    </source>
</evidence>
<protein>
    <submittedName>
        <fullName evidence="5">Uncharacterized protein</fullName>
    </submittedName>
</protein>
<feature type="region of interest" description="Disordered" evidence="4">
    <location>
        <begin position="1"/>
        <end position="26"/>
    </location>
</feature>
<evidence type="ECO:0000313" key="5">
    <source>
        <dbReference type="EMBL" id="KAK4337335.1"/>
    </source>
</evidence>
<dbReference type="EMBL" id="JAVYJV010000037">
    <property type="protein sequence ID" value="KAK4337335.1"/>
    <property type="molecule type" value="Genomic_DNA"/>
</dbReference>
<proteinExistence type="inferred from homology"/>
<comment type="similarity">
    <text evidence="2">Belongs to the THOC5 family.</text>
</comment>
<dbReference type="GO" id="GO:0006406">
    <property type="term" value="P:mRNA export from nucleus"/>
    <property type="evidence" value="ECO:0007669"/>
    <property type="project" value="TreeGrafter"/>
</dbReference>
<evidence type="ECO:0000256" key="2">
    <source>
        <dbReference type="ARBA" id="ARBA00008044"/>
    </source>
</evidence>
<sequence length="216" mass="24656">MANLCPEKIDSVESFNEDNLENSSNNKNIIDLDNQVVAAEAANPDVKSIKNEEDSANNTTAEEDTKLQNLLYEAKFFQQEINKSLEFKSKAESIDLVSLDEFFEMAPKEVIENVSRTCRRPEIFKSEEEKKLNNTISLSKNDPKFQENLETLNYIFDLPSHIRAIDLTWNTEFSTPLEIKPLIVSWPSSGKGLVRRVFVSDKKQVENDETATFIKA</sequence>